<comment type="catalytic activity">
    <reaction evidence="7 11">
        <text>(S)-malate + NAD(+) = oxaloacetate + NADH + H(+)</text>
        <dbReference type="Rhea" id="RHEA:21432"/>
        <dbReference type="ChEBI" id="CHEBI:15378"/>
        <dbReference type="ChEBI" id="CHEBI:15589"/>
        <dbReference type="ChEBI" id="CHEBI:16452"/>
        <dbReference type="ChEBI" id="CHEBI:57540"/>
        <dbReference type="ChEBI" id="CHEBI:57945"/>
        <dbReference type="EC" id="1.1.1.37"/>
    </reaction>
</comment>
<evidence type="ECO:0000256" key="10">
    <source>
        <dbReference type="RuleBase" id="RU003369"/>
    </source>
</evidence>
<feature type="active site" description="Proton acceptor" evidence="8">
    <location>
        <position position="186"/>
    </location>
</feature>
<dbReference type="InterPro" id="IPR022383">
    <property type="entry name" value="Lactate/malate_DH_C"/>
</dbReference>
<dbReference type="FunFam" id="3.90.110.10:FF:000009">
    <property type="entry name" value="Malate dehydrogenase"/>
    <property type="match status" value="1"/>
</dbReference>
<dbReference type="SUPFAM" id="SSF56327">
    <property type="entry name" value="LDH C-terminal domain-like"/>
    <property type="match status" value="1"/>
</dbReference>
<evidence type="ECO:0000256" key="9">
    <source>
        <dbReference type="PIRSR" id="PIRSR000102-3"/>
    </source>
</evidence>
<dbReference type="SUPFAM" id="SSF51735">
    <property type="entry name" value="NAD(P)-binding Rossmann-fold domains"/>
    <property type="match status" value="1"/>
</dbReference>
<evidence type="ECO:0000256" key="4">
    <source>
        <dbReference type="ARBA" id="ARBA00022532"/>
    </source>
</evidence>
<dbReference type="InterPro" id="IPR036291">
    <property type="entry name" value="NAD(P)-bd_dom_sf"/>
</dbReference>
<dbReference type="GO" id="GO:0070013">
    <property type="term" value="C:intracellular organelle lumen"/>
    <property type="evidence" value="ECO:0007669"/>
    <property type="project" value="UniProtKB-ARBA"/>
</dbReference>
<evidence type="ECO:0000259" key="12">
    <source>
        <dbReference type="Pfam" id="PF00056"/>
    </source>
</evidence>
<feature type="binding site" evidence="9">
    <location>
        <begin position="123"/>
        <end position="125"/>
    </location>
    <ligand>
        <name>NAD(+)</name>
        <dbReference type="ChEBI" id="CHEBI:57540"/>
    </ligand>
</feature>
<sequence>MVMIKVAVLGAGGDVGQALSLQLRLSPFVDELALYDRTKAAGVAVDLSHIPAKQVIKGYKSIDDGLAKILTDADIVVITAGPSILSFAAFKTRNDLLESSAVMIGPLIESCAKICPKTIIMIVSNPVNALVPFAAERLRKHNTFDARRLFGVTTLDVVRAETFLAEKLVTVSELEAGMEVNVIGGHSAETMVPLFSLVNVAEKLSSEQVDELTHHTQIGGIEVLLAKDRKGGATSSTAYATFRMVERVCRAMKGEKGMQECTFVYMPGIEGGNEIAESIGLNFFAVPVEFAPHGAGMVINPIKGMSEKEEAMVEQSAKQLLKDIKLGSELGKAFGIDLLKSAPEQC</sequence>
<comment type="subunit">
    <text evidence="2">Homodimer.</text>
</comment>
<dbReference type="InterPro" id="IPR001557">
    <property type="entry name" value="L-lactate/malate_DH"/>
</dbReference>
<dbReference type="EC" id="1.1.1.37" evidence="3 11"/>
<feature type="domain" description="Lactate/malate dehydrogenase C-terminal" evidence="13">
    <location>
        <begin position="153"/>
        <end position="329"/>
    </location>
</feature>
<dbReference type="AlphaFoldDB" id="A0A8H3IMQ5"/>
<proteinExistence type="inferred from homology"/>
<protein>
    <recommendedName>
        <fullName evidence="3 11">Malate dehydrogenase</fullName>
        <ecNumber evidence="3 11">1.1.1.37</ecNumber>
    </recommendedName>
</protein>
<comment type="similarity">
    <text evidence="1">Belongs to the LDH/MDH superfamily. MDH type 1 family.</text>
</comment>
<evidence type="ECO:0000256" key="2">
    <source>
        <dbReference type="ARBA" id="ARBA00011738"/>
    </source>
</evidence>
<dbReference type="InterPro" id="IPR001252">
    <property type="entry name" value="Malate_DH_AS"/>
</dbReference>
<dbReference type="InterPro" id="IPR015955">
    <property type="entry name" value="Lactate_DH/Glyco_Ohase_4_C"/>
</dbReference>
<evidence type="ECO:0000256" key="8">
    <source>
        <dbReference type="PIRSR" id="PIRSR000102-1"/>
    </source>
</evidence>
<evidence type="ECO:0000256" key="3">
    <source>
        <dbReference type="ARBA" id="ARBA00012995"/>
    </source>
</evidence>
<evidence type="ECO:0000313" key="14">
    <source>
        <dbReference type="EMBL" id="CAF9919344.1"/>
    </source>
</evidence>
<dbReference type="Gene3D" id="3.90.110.10">
    <property type="entry name" value="Lactate dehydrogenase/glycoside hydrolase, family 4, C-terminal"/>
    <property type="match status" value="1"/>
</dbReference>
<comment type="caution">
    <text evidence="14">The sequence shown here is derived from an EMBL/GenBank/DDBJ whole genome shotgun (WGS) entry which is preliminary data.</text>
</comment>
<dbReference type="Gene3D" id="3.40.50.720">
    <property type="entry name" value="NAD(P)-binding Rossmann-like Domain"/>
    <property type="match status" value="1"/>
</dbReference>
<keyword evidence="5 10" id="KW-0560">Oxidoreductase</keyword>
<organism evidence="14 15">
    <name type="scientific">Imshaugia aleurites</name>
    <dbReference type="NCBI Taxonomy" id="172621"/>
    <lineage>
        <taxon>Eukaryota</taxon>
        <taxon>Fungi</taxon>
        <taxon>Dikarya</taxon>
        <taxon>Ascomycota</taxon>
        <taxon>Pezizomycotina</taxon>
        <taxon>Lecanoromycetes</taxon>
        <taxon>OSLEUM clade</taxon>
        <taxon>Lecanoromycetidae</taxon>
        <taxon>Lecanorales</taxon>
        <taxon>Lecanorineae</taxon>
        <taxon>Parmeliaceae</taxon>
        <taxon>Imshaugia</taxon>
    </lineage>
</organism>
<dbReference type="Pfam" id="PF02866">
    <property type="entry name" value="Ldh_1_C"/>
    <property type="match status" value="1"/>
</dbReference>
<dbReference type="Pfam" id="PF00056">
    <property type="entry name" value="Ldh_1_N"/>
    <property type="match status" value="1"/>
</dbReference>
<evidence type="ECO:0000256" key="7">
    <source>
        <dbReference type="ARBA" id="ARBA00048313"/>
    </source>
</evidence>
<dbReference type="Proteomes" id="UP000664534">
    <property type="component" value="Unassembled WGS sequence"/>
</dbReference>
<evidence type="ECO:0000256" key="5">
    <source>
        <dbReference type="ARBA" id="ARBA00023002"/>
    </source>
</evidence>
<evidence type="ECO:0000256" key="6">
    <source>
        <dbReference type="ARBA" id="ARBA00023027"/>
    </source>
</evidence>
<dbReference type="GO" id="GO:0005829">
    <property type="term" value="C:cytosol"/>
    <property type="evidence" value="ECO:0007669"/>
    <property type="project" value="TreeGrafter"/>
</dbReference>
<evidence type="ECO:0000313" key="15">
    <source>
        <dbReference type="Proteomes" id="UP000664534"/>
    </source>
</evidence>
<name>A0A8H3IMQ5_9LECA</name>
<dbReference type="PROSITE" id="PS00068">
    <property type="entry name" value="MDH"/>
    <property type="match status" value="1"/>
</dbReference>
<dbReference type="FunFam" id="3.40.50.720:FF:000268">
    <property type="entry name" value="Malate dehydrogenase"/>
    <property type="match status" value="1"/>
</dbReference>
<dbReference type="PANTHER" id="PTHR11540">
    <property type="entry name" value="MALATE AND LACTATE DEHYDROGENASE"/>
    <property type="match status" value="1"/>
</dbReference>
<feature type="domain" description="Lactate/malate dehydrogenase N-terminal" evidence="12">
    <location>
        <begin position="4"/>
        <end position="151"/>
    </location>
</feature>
<feature type="binding site" evidence="9">
    <location>
        <begin position="10"/>
        <end position="16"/>
    </location>
    <ligand>
        <name>NAD(+)</name>
        <dbReference type="ChEBI" id="CHEBI:57540"/>
    </ligand>
</feature>
<dbReference type="EMBL" id="CAJPDT010000022">
    <property type="protein sequence ID" value="CAF9919344.1"/>
    <property type="molecule type" value="Genomic_DNA"/>
</dbReference>
<dbReference type="GO" id="GO:0006108">
    <property type="term" value="P:malate metabolic process"/>
    <property type="evidence" value="ECO:0007669"/>
    <property type="project" value="InterPro"/>
</dbReference>
<dbReference type="GO" id="GO:0006099">
    <property type="term" value="P:tricarboxylic acid cycle"/>
    <property type="evidence" value="ECO:0007669"/>
    <property type="project" value="UniProtKB-KW"/>
</dbReference>
<dbReference type="PIRSF" id="PIRSF000102">
    <property type="entry name" value="Lac_mal_DH"/>
    <property type="match status" value="1"/>
</dbReference>
<dbReference type="GO" id="GO:0030060">
    <property type="term" value="F:L-malate dehydrogenase (NAD+) activity"/>
    <property type="evidence" value="ECO:0007669"/>
    <property type="project" value="UniProtKB-EC"/>
</dbReference>
<dbReference type="NCBIfam" id="TIGR01772">
    <property type="entry name" value="MDH_euk_gproteo"/>
    <property type="match status" value="1"/>
</dbReference>
<feature type="binding site" evidence="9">
    <location>
        <position position="36"/>
    </location>
    <ligand>
        <name>NAD(+)</name>
        <dbReference type="ChEBI" id="CHEBI:57540"/>
    </ligand>
</feature>
<evidence type="ECO:0000256" key="11">
    <source>
        <dbReference type="RuleBase" id="RU003405"/>
    </source>
</evidence>
<reference evidence="14" key="1">
    <citation type="submission" date="2021-03" db="EMBL/GenBank/DDBJ databases">
        <authorList>
            <person name="Tagirdzhanova G."/>
        </authorList>
    </citation>
    <scope>NUCLEOTIDE SEQUENCE</scope>
</reference>
<dbReference type="PANTHER" id="PTHR11540:SF16">
    <property type="entry name" value="MALATE DEHYDROGENASE, MITOCHONDRIAL"/>
    <property type="match status" value="1"/>
</dbReference>
<dbReference type="InterPro" id="IPR001236">
    <property type="entry name" value="Lactate/malate_DH_N"/>
</dbReference>
<gene>
    <name evidence="14" type="ORF">IMSHALPRED_004599</name>
</gene>
<evidence type="ECO:0000256" key="1">
    <source>
        <dbReference type="ARBA" id="ARBA00008824"/>
    </source>
</evidence>
<accession>A0A8H3IMQ5</accession>
<keyword evidence="6 9" id="KW-0520">NAD</keyword>
<keyword evidence="4 11" id="KW-0816">Tricarboxylic acid cycle</keyword>
<dbReference type="OrthoDB" id="4069699at2759"/>
<evidence type="ECO:0000259" key="13">
    <source>
        <dbReference type="Pfam" id="PF02866"/>
    </source>
</evidence>
<keyword evidence="15" id="KW-1185">Reference proteome</keyword>
<dbReference type="InterPro" id="IPR010097">
    <property type="entry name" value="Malate_DH_type1"/>
</dbReference>